<keyword evidence="3" id="KW-1185">Reference proteome</keyword>
<dbReference type="EMBL" id="UYYA01001609">
    <property type="protein sequence ID" value="VDM55521.1"/>
    <property type="molecule type" value="Genomic_DNA"/>
</dbReference>
<name>A0A0R3PHV8_ANGCS</name>
<gene>
    <name evidence="2" type="ORF">ACOC_LOCUS3936</name>
</gene>
<dbReference type="WBParaSite" id="ACOC_0000393501-mRNA-1">
    <property type="protein sequence ID" value="ACOC_0000393501-mRNA-1"/>
    <property type="gene ID" value="ACOC_0000393501"/>
</dbReference>
<evidence type="ECO:0000313" key="2">
    <source>
        <dbReference type="EMBL" id="VDM55521.1"/>
    </source>
</evidence>
<proteinExistence type="predicted"/>
<dbReference type="Proteomes" id="UP000267027">
    <property type="component" value="Unassembled WGS sequence"/>
</dbReference>
<reference evidence="4" key="1">
    <citation type="submission" date="2017-02" db="UniProtKB">
        <authorList>
            <consortium name="WormBaseParasite"/>
        </authorList>
    </citation>
    <scope>IDENTIFICATION</scope>
</reference>
<evidence type="ECO:0000313" key="4">
    <source>
        <dbReference type="WBParaSite" id="ACOC_0000393501-mRNA-1"/>
    </source>
</evidence>
<protein>
    <submittedName>
        <fullName evidence="4">ERCC4 domain-containing protein</fullName>
    </submittedName>
</protein>
<reference evidence="2 3" key="2">
    <citation type="submission" date="2018-11" db="EMBL/GenBank/DDBJ databases">
        <authorList>
            <consortium name="Pathogen Informatics"/>
        </authorList>
    </citation>
    <scope>NUCLEOTIDE SEQUENCE [LARGE SCALE GENOMIC DNA]</scope>
    <source>
        <strain evidence="2 3">Costa Rica</strain>
    </source>
</reference>
<dbReference type="AlphaFoldDB" id="A0A0R3PHV8"/>
<organism evidence="4">
    <name type="scientific">Angiostrongylus costaricensis</name>
    <name type="common">Nematode worm</name>
    <dbReference type="NCBI Taxonomy" id="334426"/>
    <lineage>
        <taxon>Eukaryota</taxon>
        <taxon>Metazoa</taxon>
        <taxon>Ecdysozoa</taxon>
        <taxon>Nematoda</taxon>
        <taxon>Chromadorea</taxon>
        <taxon>Rhabditida</taxon>
        <taxon>Rhabditina</taxon>
        <taxon>Rhabditomorpha</taxon>
        <taxon>Strongyloidea</taxon>
        <taxon>Metastrongylidae</taxon>
        <taxon>Angiostrongylus</taxon>
    </lineage>
</organism>
<feature type="compositionally biased region" description="Basic and acidic residues" evidence="1">
    <location>
        <begin position="44"/>
        <end position="64"/>
    </location>
</feature>
<accession>A0A0R3PHV8</accession>
<sequence length="119" mass="13931">MGDNHVLLIKEGETRIEKNYEDCYEELRRKGLTERAGFDVVTYRGEEDRSRSARLAEQRSHQRESSCQLLRWPAFHACHSPLTQPEPPVPGHCDFSCNSFNQTSHKYRFNAGDDDYVRR</sequence>
<evidence type="ECO:0000256" key="1">
    <source>
        <dbReference type="SAM" id="MobiDB-lite"/>
    </source>
</evidence>
<evidence type="ECO:0000313" key="3">
    <source>
        <dbReference type="Proteomes" id="UP000267027"/>
    </source>
</evidence>
<feature type="region of interest" description="Disordered" evidence="1">
    <location>
        <begin position="43"/>
        <end position="64"/>
    </location>
</feature>